<accession>X1MPJ4</accession>
<dbReference type="EMBL" id="BARV01006748">
    <property type="protein sequence ID" value="GAI16595.1"/>
    <property type="molecule type" value="Genomic_DNA"/>
</dbReference>
<gene>
    <name evidence="1" type="ORF">S06H3_13830</name>
</gene>
<proteinExistence type="predicted"/>
<name>X1MPJ4_9ZZZZ</name>
<sequence>YRIGSMLYWKGRDESLFPLEKEKIILISRYGLERNFRKLLRVFKPVKRDKSSDKKEAFLGSKDIYFIS</sequence>
<dbReference type="AlphaFoldDB" id="X1MPJ4"/>
<protein>
    <submittedName>
        <fullName evidence="1">Uncharacterized protein</fullName>
    </submittedName>
</protein>
<reference evidence="1" key="1">
    <citation type="journal article" date="2014" name="Front. Microbiol.">
        <title>High frequency of phylogenetically diverse reductive dehalogenase-homologous genes in deep subseafloor sedimentary metagenomes.</title>
        <authorList>
            <person name="Kawai M."/>
            <person name="Futagami T."/>
            <person name="Toyoda A."/>
            <person name="Takaki Y."/>
            <person name="Nishi S."/>
            <person name="Hori S."/>
            <person name="Arai W."/>
            <person name="Tsubouchi T."/>
            <person name="Morono Y."/>
            <person name="Uchiyama I."/>
            <person name="Ito T."/>
            <person name="Fujiyama A."/>
            <person name="Inagaki F."/>
            <person name="Takami H."/>
        </authorList>
    </citation>
    <scope>NUCLEOTIDE SEQUENCE</scope>
    <source>
        <strain evidence="1">Expedition CK06-06</strain>
    </source>
</reference>
<evidence type="ECO:0000313" key="1">
    <source>
        <dbReference type="EMBL" id="GAI16595.1"/>
    </source>
</evidence>
<comment type="caution">
    <text evidence="1">The sequence shown here is derived from an EMBL/GenBank/DDBJ whole genome shotgun (WGS) entry which is preliminary data.</text>
</comment>
<feature type="non-terminal residue" evidence="1">
    <location>
        <position position="1"/>
    </location>
</feature>
<organism evidence="1">
    <name type="scientific">marine sediment metagenome</name>
    <dbReference type="NCBI Taxonomy" id="412755"/>
    <lineage>
        <taxon>unclassified sequences</taxon>
        <taxon>metagenomes</taxon>
        <taxon>ecological metagenomes</taxon>
    </lineage>
</organism>